<name>A0A7M1SUD3_9MICO</name>
<evidence type="ECO:0000256" key="4">
    <source>
        <dbReference type="ARBA" id="ARBA00022679"/>
    </source>
</evidence>
<organism evidence="11 12">
    <name type="scientific">Ruania alkalisoli</name>
    <dbReference type="NCBI Taxonomy" id="2779775"/>
    <lineage>
        <taxon>Bacteria</taxon>
        <taxon>Bacillati</taxon>
        <taxon>Actinomycetota</taxon>
        <taxon>Actinomycetes</taxon>
        <taxon>Micrococcales</taxon>
        <taxon>Ruaniaceae</taxon>
        <taxon>Ruania</taxon>
    </lineage>
</organism>
<evidence type="ECO:0000259" key="10">
    <source>
        <dbReference type="Pfam" id="PF07730"/>
    </source>
</evidence>
<dbReference type="Gene3D" id="3.30.565.10">
    <property type="entry name" value="Histidine kinase-like ATPase, C-terminal domain"/>
    <property type="match status" value="1"/>
</dbReference>
<evidence type="ECO:0000313" key="11">
    <source>
        <dbReference type="EMBL" id="QOR71091.1"/>
    </source>
</evidence>
<feature type="transmembrane region" description="Helical" evidence="9">
    <location>
        <begin position="20"/>
        <end position="44"/>
    </location>
</feature>
<dbReference type="InterPro" id="IPR011712">
    <property type="entry name" value="Sig_transdc_His_kin_sub3_dim/P"/>
</dbReference>
<accession>A0A7M1SUD3</accession>
<dbReference type="EC" id="2.7.13.3" evidence="2"/>
<dbReference type="GO" id="GO:0016020">
    <property type="term" value="C:membrane"/>
    <property type="evidence" value="ECO:0007669"/>
    <property type="project" value="InterPro"/>
</dbReference>
<dbReference type="SUPFAM" id="SSF55874">
    <property type="entry name" value="ATPase domain of HSP90 chaperone/DNA topoisomerase II/histidine kinase"/>
    <property type="match status" value="1"/>
</dbReference>
<dbReference type="InterPro" id="IPR036890">
    <property type="entry name" value="HATPase_C_sf"/>
</dbReference>
<proteinExistence type="predicted"/>
<dbReference type="Gene3D" id="1.20.5.1930">
    <property type="match status" value="1"/>
</dbReference>
<keyword evidence="9" id="KW-0812">Transmembrane</keyword>
<sequence length="391" mass="41648">MQRWIEVWRRRLRGTSRRQVVTEAMAVAIVGLALHGLGVGPVISDAPFDVAPFWHVPLLLAGALIMLGKRRHPVAALGAGFVVFAADLLIGGSLGAMLVLIDLLYTLALHGSARAVRRLIALTAMIIAAVTVLGWALLHDLRAGLLIGLQAFAVLATPTWWGTSVRRQSELAELASARAADRERLTRMEHEEALRDERERMARDLHDAVAGNLSAIALHAEAGLTRPVTDHGARRALEAVRASSLSALAEMRTMIRLLRGGTPERSPTGISDGRAVRELVVAHHGAICADPADLPQLPTAVDQTAFRLLQEGLTNATKHGSGPPEVEVSLAGGHLDLLLRNPSPPRSDRGSGMGLEIMAERACAVGGSLTVGEDDGVWTVRARLPIEGEAG</sequence>
<gene>
    <name evidence="11" type="ORF">IM660_01900</name>
</gene>
<dbReference type="InterPro" id="IPR050482">
    <property type="entry name" value="Sensor_HK_TwoCompSys"/>
</dbReference>
<evidence type="ECO:0000256" key="6">
    <source>
        <dbReference type="ARBA" id="ARBA00022777"/>
    </source>
</evidence>
<evidence type="ECO:0000256" key="8">
    <source>
        <dbReference type="ARBA" id="ARBA00023012"/>
    </source>
</evidence>
<keyword evidence="9" id="KW-0472">Membrane</keyword>
<evidence type="ECO:0000256" key="1">
    <source>
        <dbReference type="ARBA" id="ARBA00000085"/>
    </source>
</evidence>
<dbReference type="EMBL" id="CP063169">
    <property type="protein sequence ID" value="QOR71091.1"/>
    <property type="molecule type" value="Genomic_DNA"/>
</dbReference>
<comment type="catalytic activity">
    <reaction evidence="1">
        <text>ATP + protein L-histidine = ADP + protein N-phospho-L-histidine.</text>
        <dbReference type="EC" id="2.7.13.3"/>
    </reaction>
</comment>
<dbReference type="PANTHER" id="PTHR24421:SF10">
    <property type="entry name" value="NITRATE_NITRITE SENSOR PROTEIN NARQ"/>
    <property type="match status" value="1"/>
</dbReference>
<feature type="transmembrane region" description="Helical" evidence="9">
    <location>
        <begin position="143"/>
        <end position="161"/>
    </location>
</feature>
<dbReference type="PANTHER" id="PTHR24421">
    <property type="entry name" value="NITRATE/NITRITE SENSOR PROTEIN NARX-RELATED"/>
    <property type="match status" value="1"/>
</dbReference>
<feature type="transmembrane region" description="Helical" evidence="9">
    <location>
        <begin position="119"/>
        <end position="138"/>
    </location>
</feature>
<feature type="transmembrane region" description="Helical" evidence="9">
    <location>
        <begin position="50"/>
        <end position="67"/>
    </location>
</feature>
<feature type="domain" description="Signal transduction histidine kinase subgroup 3 dimerisation and phosphoacceptor" evidence="10">
    <location>
        <begin position="197"/>
        <end position="260"/>
    </location>
</feature>
<reference evidence="11 12" key="1">
    <citation type="submission" date="2020-10" db="EMBL/GenBank/DDBJ databases">
        <title>Haloactinobacterium sp. RN3S43, a bacterium isolated from saline soil.</title>
        <authorList>
            <person name="Sun J.-Q."/>
        </authorList>
    </citation>
    <scope>NUCLEOTIDE SEQUENCE [LARGE SCALE GENOMIC DNA]</scope>
    <source>
        <strain evidence="11 12">RN3S43</strain>
    </source>
</reference>
<dbReference type="AlphaFoldDB" id="A0A7M1SUD3"/>
<keyword evidence="5" id="KW-0547">Nucleotide-binding</keyword>
<keyword evidence="12" id="KW-1185">Reference proteome</keyword>
<keyword evidence="4" id="KW-0808">Transferase</keyword>
<dbReference type="GO" id="GO:0000155">
    <property type="term" value="F:phosphorelay sensor kinase activity"/>
    <property type="evidence" value="ECO:0007669"/>
    <property type="project" value="InterPro"/>
</dbReference>
<keyword evidence="9" id="KW-1133">Transmembrane helix</keyword>
<dbReference type="KEGG" id="halt:IM660_01900"/>
<evidence type="ECO:0000313" key="12">
    <source>
        <dbReference type="Proteomes" id="UP000593758"/>
    </source>
</evidence>
<dbReference type="GO" id="GO:0005524">
    <property type="term" value="F:ATP binding"/>
    <property type="evidence" value="ECO:0007669"/>
    <property type="project" value="UniProtKB-KW"/>
</dbReference>
<protein>
    <recommendedName>
        <fullName evidence="2">histidine kinase</fullName>
        <ecNumber evidence="2">2.7.13.3</ecNumber>
    </recommendedName>
</protein>
<dbReference type="CDD" id="cd16917">
    <property type="entry name" value="HATPase_UhpB-NarQ-NarX-like"/>
    <property type="match status" value="1"/>
</dbReference>
<keyword evidence="6" id="KW-0418">Kinase</keyword>
<dbReference type="Proteomes" id="UP000593758">
    <property type="component" value="Chromosome"/>
</dbReference>
<evidence type="ECO:0000256" key="5">
    <source>
        <dbReference type="ARBA" id="ARBA00022741"/>
    </source>
</evidence>
<dbReference type="Pfam" id="PF07730">
    <property type="entry name" value="HisKA_3"/>
    <property type="match status" value="1"/>
</dbReference>
<evidence type="ECO:0000256" key="7">
    <source>
        <dbReference type="ARBA" id="ARBA00022840"/>
    </source>
</evidence>
<evidence type="ECO:0000256" key="9">
    <source>
        <dbReference type="SAM" id="Phobius"/>
    </source>
</evidence>
<keyword evidence="7" id="KW-0067">ATP-binding</keyword>
<evidence type="ECO:0000256" key="2">
    <source>
        <dbReference type="ARBA" id="ARBA00012438"/>
    </source>
</evidence>
<dbReference type="RefSeq" id="WP_193497759.1">
    <property type="nucleotide sequence ID" value="NZ_CP063169.1"/>
</dbReference>
<keyword evidence="3" id="KW-0597">Phosphoprotein</keyword>
<keyword evidence="8" id="KW-0902">Two-component regulatory system</keyword>
<dbReference type="GO" id="GO:0046983">
    <property type="term" value="F:protein dimerization activity"/>
    <property type="evidence" value="ECO:0007669"/>
    <property type="project" value="InterPro"/>
</dbReference>
<evidence type="ECO:0000256" key="3">
    <source>
        <dbReference type="ARBA" id="ARBA00022553"/>
    </source>
</evidence>
<feature type="transmembrane region" description="Helical" evidence="9">
    <location>
        <begin position="74"/>
        <end position="107"/>
    </location>
</feature>